<dbReference type="RefSeq" id="WP_192017754.1">
    <property type="nucleotide sequence ID" value="NZ_JACYTP010000021.1"/>
</dbReference>
<dbReference type="Proteomes" id="UP000649768">
    <property type="component" value="Unassembled WGS sequence"/>
</dbReference>
<comment type="caution">
    <text evidence="2">The sequence shown here is derived from an EMBL/GenBank/DDBJ whole genome shotgun (WGS) entry which is preliminary data.</text>
</comment>
<evidence type="ECO:0000313" key="3">
    <source>
        <dbReference type="Proteomes" id="UP000649768"/>
    </source>
</evidence>
<keyword evidence="1" id="KW-1133">Transmembrane helix</keyword>
<evidence type="ECO:0000313" key="2">
    <source>
        <dbReference type="EMBL" id="MBD8515185.1"/>
    </source>
</evidence>
<organism evidence="2 3">
    <name type="scientific">Photobacterium arenosum</name>
    <dbReference type="NCBI Taxonomy" id="2774143"/>
    <lineage>
        <taxon>Bacteria</taxon>
        <taxon>Pseudomonadati</taxon>
        <taxon>Pseudomonadota</taxon>
        <taxon>Gammaproteobacteria</taxon>
        <taxon>Vibrionales</taxon>
        <taxon>Vibrionaceae</taxon>
        <taxon>Photobacterium</taxon>
    </lineage>
</organism>
<reference evidence="2 3" key="1">
    <citation type="submission" date="2020-09" db="EMBL/GenBank/DDBJ databases">
        <title>Photobacterium sp. CAU 1568 isolated from sand of Sido Beach.</title>
        <authorList>
            <person name="Kim W."/>
        </authorList>
    </citation>
    <scope>NUCLEOTIDE SEQUENCE [LARGE SCALE GENOMIC DNA]</scope>
    <source>
        <strain evidence="2 3">CAU 1568</strain>
    </source>
</reference>
<feature type="transmembrane region" description="Helical" evidence="1">
    <location>
        <begin position="33"/>
        <end position="66"/>
    </location>
</feature>
<dbReference type="EMBL" id="JACYTP010000021">
    <property type="protein sequence ID" value="MBD8515185.1"/>
    <property type="molecule type" value="Genomic_DNA"/>
</dbReference>
<protein>
    <submittedName>
        <fullName evidence="2">Uncharacterized protein</fullName>
    </submittedName>
</protein>
<keyword evidence="1" id="KW-0812">Transmembrane</keyword>
<evidence type="ECO:0000256" key="1">
    <source>
        <dbReference type="SAM" id="Phobius"/>
    </source>
</evidence>
<accession>A0ABR9BRH8</accession>
<keyword evidence="3" id="KW-1185">Reference proteome</keyword>
<gene>
    <name evidence="2" type="ORF">IFO68_21120</name>
</gene>
<sequence>MNDTSTEFDIRFSIRTEQLNEMFYNRVDTLMTIAQMFLGSAIFAGVGFSVLAGALVSLLSIITFTVKPTLKAVQSGNQAKRYTALLNPDLNEKEKREQFYRIQELDNQPLLSFYNIAFIRAGMEMGLDVSNKTLSRFELFMARFVGERLKRTGNE</sequence>
<keyword evidence="1" id="KW-0472">Membrane</keyword>
<proteinExistence type="predicted"/>
<name>A0ABR9BRH8_9GAMM</name>